<proteinExistence type="predicted"/>
<dbReference type="NCBIfam" id="TIGR03764">
    <property type="entry name" value="ICE_PFGI_1_parB"/>
    <property type="match status" value="1"/>
</dbReference>
<evidence type="ECO:0000313" key="2">
    <source>
        <dbReference type="Proteomes" id="UP001589769"/>
    </source>
</evidence>
<dbReference type="EMBL" id="JBHLWA010000040">
    <property type="protein sequence ID" value="MFC0323652.1"/>
    <property type="molecule type" value="Genomic_DNA"/>
</dbReference>
<comment type="caution">
    <text evidence="1">The sequence shown here is derived from an EMBL/GenBank/DDBJ whole genome shotgun (WGS) entry which is preliminary data.</text>
</comment>
<gene>
    <name evidence="1" type="ORF">ACFFHT_08835</name>
</gene>
<name>A0ABV6HXR4_9PAST</name>
<accession>A0ABV6HXR4</accession>
<sequence length="483" mass="55390">MTEKISRDRKKALLRQSMQIGVIQNNSENYNSQDEINHTDNSSKYITVTLSQLRPFDDNPRKHKNPKYNEIKESIRMRGLDFPPNITKRPNDNFYIISDGGNSRLQALYELYKETNDPQYYSITCLYKPYSGAIHCLIGHLAENDLRGDLTFIERALALQKIRQSFSQEKDSSLSLRKFSELLKDNGYIISHQHLSKMDRCIELLYPAIPNVLSNGLGKPQIEKLLQLFDKTKDTLIHIDKKEFLNVWIDTLNEFDNDAFNIDSIKKQLDKHVSKKFNINHIDKQGTQAESKNNGQEIHEEKTISVASGDINNESVEQNILTQFGVTSSQSHNLSLSEQRKKRAQQNGIAFANTGCQPVDDIWQIFPAFDSPEKIKFEMFGLATDIANLTNLKPYLHTLGRDFSFTLDPLSTDEHDDLSISIHGLLSIVASDAHKEILNWQIDESLLLGLTHNPIITDELLVKIFRLIRITRQLRQHLRGALS</sequence>
<dbReference type="InterPro" id="IPR036086">
    <property type="entry name" value="ParB/Sulfiredoxin_sf"/>
</dbReference>
<keyword evidence="2" id="KW-1185">Reference proteome</keyword>
<dbReference type="PANTHER" id="PTHR33375">
    <property type="entry name" value="CHROMOSOME-PARTITIONING PROTEIN PARB-RELATED"/>
    <property type="match status" value="1"/>
</dbReference>
<dbReference type="RefSeq" id="WP_382375408.1">
    <property type="nucleotide sequence ID" value="NZ_JBHLWA010000040.1"/>
</dbReference>
<dbReference type="InterPro" id="IPR022304">
    <property type="entry name" value="ICE_PFGI_1_ParB"/>
</dbReference>
<dbReference type="Proteomes" id="UP001589769">
    <property type="component" value="Unassembled WGS sequence"/>
</dbReference>
<evidence type="ECO:0000313" key="1">
    <source>
        <dbReference type="EMBL" id="MFC0323652.1"/>
    </source>
</evidence>
<dbReference type="SUPFAM" id="SSF110849">
    <property type="entry name" value="ParB/Sulfiredoxin"/>
    <property type="match status" value="1"/>
</dbReference>
<reference evidence="1 2" key="1">
    <citation type="submission" date="2024-09" db="EMBL/GenBank/DDBJ databases">
        <authorList>
            <person name="Sun Q."/>
            <person name="Mori K."/>
        </authorList>
    </citation>
    <scope>NUCLEOTIDE SEQUENCE [LARGE SCALE GENOMIC DNA]</scope>
    <source>
        <strain evidence="1 2">CCM 7538</strain>
    </source>
</reference>
<dbReference type="PANTHER" id="PTHR33375:SF1">
    <property type="entry name" value="CHROMOSOME-PARTITIONING PROTEIN PARB-RELATED"/>
    <property type="match status" value="1"/>
</dbReference>
<dbReference type="InterPro" id="IPR050336">
    <property type="entry name" value="Chromosome_partition/occlusion"/>
</dbReference>
<organism evidence="1 2">
    <name type="scientific">Gallibacterium melopsittaci</name>
    <dbReference type="NCBI Taxonomy" id="516063"/>
    <lineage>
        <taxon>Bacteria</taxon>
        <taxon>Pseudomonadati</taxon>
        <taxon>Pseudomonadota</taxon>
        <taxon>Gammaproteobacteria</taxon>
        <taxon>Pasteurellales</taxon>
        <taxon>Pasteurellaceae</taxon>
        <taxon>Gallibacterium</taxon>
    </lineage>
</organism>
<protein>
    <submittedName>
        <fullName evidence="1">ParB family protein</fullName>
    </submittedName>
</protein>